<dbReference type="AlphaFoldDB" id="A0A1G7JDM6"/>
<dbReference type="SUPFAM" id="SSF52949">
    <property type="entry name" value="Macro domain-like"/>
    <property type="match status" value="1"/>
</dbReference>
<dbReference type="GO" id="GO:0005737">
    <property type="term" value="C:cytoplasm"/>
    <property type="evidence" value="ECO:0007669"/>
    <property type="project" value="InterPro"/>
</dbReference>
<evidence type="ECO:0000256" key="7">
    <source>
        <dbReference type="ARBA" id="ARBA00050021"/>
    </source>
</evidence>
<dbReference type="STRING" id="1550231.SAMN05660662_1451"/>
<keyword evidence="3" id="KW-0645">Protease</keyword>
<evidence type="ECO:0000256" key="3">
    <source>
        <dbReference type="ARBA" id="ARBA00022670"/>
    </source>
</evidence>
<evidence type="ECO:0000256" key="5">
    <source>
        <dbReference type="ARBA" id="ARBA00033172"/>
    </source>
</evidence>
<evidence type="ECO:0000256" key="1">
    <source>
        <dbReference type="ARBA" id="ARBA00009528"/>
    </source>
</evidence>
<dbReference type="InterPro" id="IPR000819">
    <property type="entry name" value="Peptidase_M17_C"/>
</dbReference>
<feature type="domain" description="Cytosol aminopeptidase" evidence="9">
    <location>
        <begin position="158"/>
        <end position="463"/>
    </location>
</feature>
<keyword evidence="2 11" id="KW-0031">Aminopeptidase</keyword>
<dbReference type="Proteomes" id="UP000199406">
    <property type="component" value="Unassembled WGS sequence"/>
</dbReference>
<accession>A0A1G7JDM6</accession>
<evidence type="ECO:0000313" key="11">
    <source>
        <dbReference type="EMBL" id="SDF23040.1"/>
    </source>
</evidence>
<dbReference type="Gene3D" id="3.40.220.10">
    <property type="entry name" value="Leucine Aminopeptidase, subunit E, domain 1"/>
    <property type="match status" value="1"/>
</dbReference>
<dbReference type="RefSeq" id="WP_091764531.1">
    <property type="nucleotide sequence ID" value="NZ_FNBT01000002.1"/>
</dbReference>
<proteinExistence type="inferred from homology"/>
<evidence type="ECO:0000256" key="2">
    <source>
        <dbReference type="ARBA" id="ARBA00022438"/>
    </source>
</evidence>
<dbReference type="GO" id="GO:0070006">
    <property type="term" value="F:metalloaminopeptidase activity"/>
    <property type="evidence" value="ECO:0007669"/>
    <property type="project" value="InterPro"/>
</dbReference>
<feature type="domain" description="Peptidase M17 leucyl aminopeptidase N-terminal" evidence="10">
    <location>
        <begin position="24"/>
        <end position="120"/>
    </location>
</feature>
<dbReference type="Gene3D" id="3.40.630.10">
    <property type="entry name" value="Zn peptidases"/>
    <property type="match status" value="1"/>
</dbReference>
<dbReference type="InterPro" id="IPR008283">
    <property type="entry name" value="Peptidase_M17_N"/>
</dbReference>
<reference evidence="12" key="1">
    <citation type="submission" date="2016-10" db="EMBL/GenBank/DDBJ databases">
        <authorList>
            <person name="Varghese N."/>
            <person name="Submissions S."/>
        </authorList>
    </citation>
    <scope>NUCLEOTIDE SEQUENCE [LARGE SCALE GENOMIC DNA]</scope>
    <source>
        <strain evidence="12">DSM 44268</strain>
    </source>
</reference>
<dbReference type="PANTHER" id="PTHR11963">
    <property type="entry name" value="LEUCINE AMINOPEPTIDASE-RELATED"/>
    <property type="match status" value="1"/>
</dbReference>
<dbReference type="GO" id="GO:0030145">
    <property type="term" value="F:manganese ion binding"/>
    <property type="evidence" value="ECO:0007669"/>
    <property type="project" value="InterPro"/>
</dbReference>
<dbReference type="InterPro" id="IPR043472">
    <property type="entry name" value="Macro_dom-like"/>
</dbReference>
<keyword evidence="4" id="KW-0378">Hydrolase</keyword>
<evidence type="ECO:0000256" key="8">
    <source>
        <dbReference type="ARBA" id="ARBA00050061"/>
    </source>
</evidence>
<dbReference type="SUPFAM" id="SSF53187">
    <property type="entry name" value="Zn-dependent exopeptidases"/>
    <property type="match status" value="1"/>
</dbReference>
<evidence type="ECO:0000256" key="4">
    <source>
        <dbReference type="ARBA" id="ARBA00022801"/>
    </source>
</evidence>
<dbReference type="EMBL" id="FNBT01000002">
    <property type="protein sequence ID" value="SDF23040.1"/>
    <property type="molecule type" value="Genomic_DNA"/>
</dbReference>
<evidence type="ECO:0000313" key="12">
    <source>
        <dbReference type="Proteomes" id="UP000199406"/>
    </source>
</evidence>
<sequence>MPVGEGGALPAWLTGPAPAVSPELLTGALADTGNRGAAGTITNIPVAGRRPRSVVAVGTGAGTVPELRRYVAICVRRAQTLAEHGATRLVLPLDGAAGPAGAEEVRAAVEAAVLAGYRFHGSSARAPRRLAEVAVVVGTPGMTRAAAAGEVTARAVAWARDLVNTPPNVADPEWLAEQVRTRLGSLPHVSVTVLGPAELRAGGFGGVLAVGGGSASPPRVVVATYRPPSAGPAHPVLVGKGITFDTGGISIKTNAGLRHMHTDMAGAAAVLAAVDAAARLELPVAVTAVVPAAENALSGAAYRPADVVRHVGGRTTEVRTTDAEGRLVLADALAYARLELGATALVDVATLTGAMKQALGTRTAGLYATTDGLAEALATAAAVVGEPLWRLPLDEQYRDLLDSSVADANNSPGNPGGTTAALFLRFFAGELPWAHLDIAGPARAGSDDGETVKGGTGFGTRTLLRWLEAGAPGEAGPMGAER</sequence>
<evidence type="ECO:0000259" key="10">
    <source>
        <dbReference type="Pfam" id="PF02789"/>
    </source>
</evidence>
<comment type="similarity">
    <text evidence="1">Belongs to the peptidase M17 family.</text>
</comment>
<dbReference type="CDD" id="cd00433">
    <property type="entry name" value="Peptidase_M17"/>
    <property type="match status" value="1"/>
</dbReference>
<dbReference type="PRINTS" id="PR00481">
    <property type="entry name" value="LAMNOPPTDASE"/>
</dbReference>
<evidence type="ECO:0000256" key="6">
    <source>
        <dbReference type="ARBA" id="ARBA00049972"/>
    </source>
</evidence>
<dbReference type="PANTHER" id="PTHR11963:SF23">
    <property type="entry name" value="CYTOSOL AMINOPEPTIDASE"/>
    <property type="match status" value="1"/>
</dbReference>
<gene>
    <name evidence="11" type="ORF">SAMN05660662_1451</name>
</gene>
<dbReference type="Pfam" id="PF02789">
    <property type="entry name" value="Peptidase_M17_N"/>
    <property type="match status" value="1"/>
</dbReference>
<dbReference type="GO" id="GO:0006508">
    <property type="term" value="P:proteolysis"/>
    <property type="evidence" value="ECO:0007669"/>
    <property type="project" value="UniProtKB-KW"/>
</dbReference>
<protein>
    <recommendedName>
        <fullName evidence="7">Probable cytosol aminopeptidase</fullName>
    </recommendedName>
    <alternativeName>
        <fullName evidence="8">Leucine aminopeptidase</fullName>
    </alternativeName>
    <alternativeName>
        <fullName evidence="5">Leucyl aminopeptidase</fullName>
    </alternativeName>
</protein>
<comment type="function">
    <text evidence="6">Presumably involved in the processing and regular turnover of intracellular proteins. Catalyzes the removal of unsubstituted N-terminal amino acids from various peptides.</text>
</comment>
<evidence type="ECO:0000259" key="9">
    <source>
        <dbReference type="Pfam" id="PF00883"/>
    </source>
</evidence>
<keyword evidence="12" id="KW-1185">Reference proteome</keyword>
<dbReference type="Pfam" id="PF00883">
    <property type="entry name" value="Peptidase_M17"/>
    <property type="match status" value="1"/>
</dbReference>
<organism evidence="11 12">
    <name type="scientific">Blastococcus aurantiacus</name>
    <dbReference type="NCBI Taxonomy" id="1550231"/>
    <lineage>
        <taxon>Bacteria</taxon>
        <taxon>Bacillati</taxon>
        <taxon>Actinomycetota</taxon>
        <taxon>Actinomycetes</taxon>
        <taxon>Geodermatophilales</taxon>
        <taxon>Geodermatophilaceae</taxon>
        <taxon>Blastococcus</taxon>
    </lineage>
</organism>
<name>A0A1G7JDM6_9ACTN</name>
<dbReference type="OrthoDB" id="9809354at2"/>
<dbReference type="InterPro" id="IPR011356">
    <property type="entry name" value="Leucine_aapep/pepB"/>
</dbReference>